<dbReference type="SUPFAM" id="SSF55729">
    <property type="entry name" value="Acyl-CoA N-acyltransferases (Nat)"/>
    <property type="match status" value="1"/>
</dbReference>
<dbReference type="InterPro" id="IPR016181">
    <property type="entry name" value="Acyl_CoA_acyltransferase"/>
</dbReference>
<dbReference type="Pfam" id="PF13673">
    <property type="entry name" value="Acetyltransf_10"/>
    <property type="match status" value="1"/>
</dbReference>
<gene>
    <name evidence="2" type="ORF">SAMN04488525_10717</name>
</gene>
<comment type="caution">
    <text evidence="2">The sequence shown here is derived from an EMBL/GenBank/DDBJ whole genome shotgun (WGS) entry which is preliminary data.</text>
</comment>
<reference evidence="2 3" key="1">
    <citation type="submission" date="2016-10" db="EMBL/GenBank/DDBJ databases">
        <authorList>
            <person name="Varghese N."/>
            <person name="Submissions S."/>
        </authorList>
    </citation>
    <scope>NUCLEOTIDE SEQUENCE [LARGE SCALE GENOMIC DNA]</scope>
    <source>
        <strain evidence="2 3">DSM 14526</strain>
    </source>
</reference>
<name>A0AB38A2S3_9LACT</name>
<dbReference type="PROSITE" id="PS51186">
    <property type="entry name" value="GNAT"/>
    <property type="match status" value="1"/>
</dbReference>
<keyword evidence="3" id="KW-1185">Reference proteome</keyword>
<dbReference type="GO" id="GO:0016747">
    <property type="term" value="F:acyltransferase activity, transferring groups other than amino-acyl groups"/>
    <property type="evidence" value="ECO:0007669"/>
    <property type="project" value="InterPro"/>
</dbReference>
<dbReference type="AlphaFoldDB" id="A0AB38A2S3"/>
<evidence type="ECO:0000313" key="3">
    <source>
        <dbReference type="Proteomes" id="UP000199042"/>
    </source>
</evidence>
<dbReference type="EMBL" id="FNQH01000007">
    <property type="protein sequence ID" value="SEA82714.1"/>
    <property type="molecule type" value="Genomic_DNA"/>
</dbReference>
<proteinExistence type="predicted"/>
<dbReference type="InterPro" id="IPR000182">
    <property type="entry name" value="GNAT_dom"/>
</dbReference>
<dbReference type="RefSeq" id="WP_086986597.1">
    <property type="nucleotide sequence ID" value="NZ_FJNA01000002.1"/>
</dbReference>
<evidence type="ECO:0000313" key="2">
    <source>
        <dbReference type="EMBL" id="SEA82714.1"/>
    </source>
</evidence>
<dbReference type="Gene3D" id="3.40.630.30">
    <property type="match status" value="1"/>
</dbReference>
<feature type="domain" description="N-acetyltransferase" evidence="1">
    <location>
        <begin position="5"/>
        <end position="144"/>
    </location>
</feature>
<evidence type="ECO:0000259" key="1">
    <source>
        <dbReference type="PROSITE" id="PS51186"/>
    </source>
</evidence>
<organism evidence="2 3">
    <name type="scientific">Trichococcus collinsii</name>
    <dbReference type="NCBI Taxonomy" id="157076"/>
    <lineage>
        <taxon>Bacteria</taxon>
        <taxon>Bacillati</taxon>
        <taxon>Bacillota</taxon>
        <taxon>Bacilli</taxon>
        <taxon>Lactobacillales</taxon>
        <taxon>Carnobacteriaceae</taxon>
        <taxon>Trichococcus</taxon>
    </lineage>
</organism>
<sequence length="159" mass="18648">MWVIKPFEELTARELHLIYKERTAVFVVEQKCPYQEVDDTDLVSIHFWKQADDRLLAYTRLIPEAEGVRIGRVLVPQGERTHGYGQELMQVVLGYAKTHFPGLPVHAQAQAYLQDFYWTFGFRPVSDIYLEDDIPHIDMIIPTQNSQTENINQQEEKRE</sequence>
<protein>
    <submittedName>
        <fullName evidence="2">ElaA protein</fullName>
    </submittedName>
</protein>
<dbReference type="Proteomes" id="UP000199042">
    <property type="component" value="Unassembled WGS sequence"/>
</dbReference>
<accession>A0AB38A2S3</accession>